<dbReference type="Gene3D" id="1.10.750.20">
    <property type="entry name" value="SOCS box"/>
    <property type="match status" value="1"/>
</dbReference>
<evidence type="ECO:0000313" key="5">
    <source>
        <dbReference type="EMBL" id="OBS66891.1"/>
    </source>
</evidence>
<dbReference type="SMART" id="SM00969">
    <property type="entry name" value="SOCS_box"/>
    <property type="match status" value="1"/>
</dbReference>
<dbReference type="Proteomes" id="UP000092124">
    <property type="component" value="Unassembled WGS sequence"/>
</dbReference>
<evidence type="ECO:0000256" key="1">
    <source>
        <dbReference type="ARBA" id="ARBA00004906"/>
    </source>
</evidence>
<evidence type="ECO:0000313" key="6">
    <source>
        <dbReference type="Proteomes" id="UP000092124"/>
    </source>
</evidence>
<dbReference type="STRING" id="56216.A0A1A6GL06"/>
<dbReference type="GO" id="GO:0016567">
    <property type="term" value="P:protein ubiquitination"/>
    <property type="evidence" value="ECO:0007669"/>
    <property type="project" value="UniProtKB-UniPathway"/>
</dbReference>
<keyword evidence="2" id="KW-0727">SH2 domain</keyword>
<dbReference type="GO" id="GO:0046854">
    <property type="term" value="P:phosphatidylinositol phosphate biosynthetic process"/>
    <property type="evidence" value="ECO:0007669"/>
    <property type="project" value="TreeGrafter"/>
</dbReference>
<dbReference type="OrthoDB" id="8820570at2759"/>
<evidence type="ECO:0000256" key="3">
    <source>
        <dbReference type="SAM" id="MobiDB-lite"/>
    </source>
</evidence>
<feature type="region of interest" description="Disordered" evidence="3">
    <location>
        <begin position="93"/>
        <end position="187"/>
    </location>
</feature>
<sequence length="390" mass="43870">MALWCWGLGIRVAEADHEGGSRSESVDMNSSRCLSVKEKSASLGEAAPQQQSSPLRENVALQLGLSPSKTFSRRNQNCAAEIPQVVEISIEKDSDSCATPGTRLARRDSYSRHAPWGGKKKHSCSTKTQSSLDTEKKFGRTRSGLQRRERRYGVSSVHDMDSVSSRAVGSRSLRQRLQDTVEDEEDRLRERRRLSIEEGVDPPPNAQIHTFEATAQVNPLYKLGPKLAPGMTEISGDGSAVPQTNCDSEEDSTTLCLQSRRQKQRQVSGDSHSHEDYLFSVSFRRYNRSLHARIEQWNHNFSFDAHDPCYICRAVICRCTTYDGIGGLPLPSVLQDFLKEYHYKQKVRVRWLEREPVKAKIPSVKPVLKGFPSKSELDVKSLPLNNPSRL</sequence>
<organism evidence="5 6">
    <name type="scientific">Neotoma lepida</name>
    <name type="common">Desert woodrat</name>
    <dbReference type="NCBI Taxonomy" id="56216"/>
    <lineage>
        <taxon>Eukaryota</taxon>
        <taxon>Metazoa</taxon>
        <taxon>Chordata</taxon>
        <taxon>Craniata</taxon>
        <taxon>Vertebrata</taxon>
        <taxon>Euteleostomi</taxon>
        <taxon>Mammalia</taxon>
        <taxon>Eutheria</taxon>
        <taxon>Euarchontoglires</taxon>
        <taxon>Glires</taxon>
        <taxon>Rodentia</taxon>
        <taxon>Myomorpha</taxon>
        <taxon>Muroidea</taxon>
        <taxon>Cricetidae</taxon>
        <taxon>Neotominae</taxon>
        <taxon>Neotoma</taxon>
    </lineage>
</organism>
<dbReference type="SUPFAM" id="SSF158235">
    <property type="entry name" value="SOCS box-like"/>
    <property type="match status" value="1"/>
</dbReference>
<dbReference type="GO" id="GO:0005942">
    <property type="term" value="C:phosphatidylinositol 3-kinase complex"/>
    <property type="evidence" value="ECO:0007669"/>
    <property type="project" value="TreeGrafter"/>
</dbReference>
<feature type="domain" description="SOCS box" evidence="4">
    <location>
        <begin position="310"/>
        <end position="344"/>
    </location>
</feature>
<reference evidence="5 6" key="1">
    <citation type="submission" date="2016-06" db="EMBL/GenBank/DDBJ databases">
        <title>The Draft Genome Sequence and Annotation of the Desert Woodrat Neotoma lepida.</title>
        <authorList>
            <person name="Campbell M."/>
            <person name="Oakeson K.F."/>
            <person name="Yandell M."/>
            <person name="Halpert J.R."/>
            <person name="Dearing D."/>
        </authorList>
    </citation>
    <scope>NUCLEOTIDE SEQUENCE [LARGE SCALE GENOMIC DNA]</scope>
    <source>
        <strain evidence="5">417</strain>
        <tissue evidence="5">Liver</tissue>
    </source>
</reference>
<evidence type="ECO:0000259" key="4">
    <source>
        <dbReference type="PROSITE" id="PS50225"/>
    </source>
</evidence>
<dbReference type="PROSITE" id="PS50225">
    <property type="entry name" value="SOCS"/>
    <property type="match status" value="1"/>
</dbReference>
<evidence type="ECO:0000256" key="2">
    <source>
        <dbReference type="ARBA" id="ARBA00022999"/>
    </source>
</evidence>
<dbReference type="InterPro" id="IPR022252">
    <property type="entry name" value="SOCS4/SOCS5_dom"/>
</dbReference>
<keyword evidence="6" id="KW-1185">Reference proteome</keyword>
<name>A0A1A6GL06_NEOLE</name>
<dbReference type="Pfam" id="PF12610">
    <property type="entry name" value="SOCS"/>
    <property type="match status" value="1"/>
</dbReference>
<dbReference type="AlphaFoldDB" id="A0A1A6GL06"/>
<protein>
    <recommendedName>
        <fullName evidence="4">SOCS box domain-containing protein</fullName>
    </recommendedName>
</protein>
<dbReference type="GO" id="GO:0035556">
    <property type="term" value="P:intracellular signal transduction"/>
    <property type="evidence" value="ECO:0007669"/>
    <property type="project" value="InterPro"/>
</dbReference>
<comment type="pathway">
    <text evidence="1">Protein modification; protein ubiquitination.</text>
</comment>
<dbReference type="InterPro" id="IPR036036">
    <property type="entry name" value="SOCS_box-like_dom_sf"/>
</dbReference>
<dbReference type="PANTHER" id="PTHR10155">
    <property type="entry name" value="PHOSPHATIDYLINOSITOL 3-KINASE REGULATORY SUBUNIT"/>
    <property type="match status" value="1"/>
</dbReference>
<comment type="caution">
    <text evidence="5">The sequence shown here is derived from an EMBL/GenBank/DDBJ whole genome shotgun (WGS) entry which is preliminary data.</text>
</comment>
<proteinExistence type="predicted"/>
<dbReference type="Pfam" id="PF07525">
    <property type="entry name" value="SOCS_box"/>
    <property type="match status" value="1"/>
</dbReference>
<feature type="region of interest" description="Disordered" evidence="3">
    <location>
        <begin position="37"/>
        <end position="56"/>
    </location>
</feature>
<dbReference type="UniPathway" id="UPA00143"/>
<accession>A0A1A6GL06</accession>
<dbReference type="InterPro" id="IPR001496">
    <property type="entry name" value="SOCS_box"/>
</dbReference>
<dbReference type="PANTHER" id="PTHR10155:SF15">
    <property type="entry name" value="SUPPRESSOR OF CYTOKINE SIGNALING 5"/>
    <property type="match status" value="1"/>
</dbReference>
<dbReference type="GO" id="GO:0046935">
    <property type="term" value="F:1-phosphatidylinositol-3-kinase regulator activity"/>
    <property type="evidence" value="ECO:0007669"/>
    <property type="project" value="TreeGrafter"/>
</dbReference>
<dbReference type="EMBL" id="LZPO01087171">
    <property type="protein sequence ID" value="OBS66891.1"/>
    <property type="molecule type" value="Genomic_DNA"/>
</dbReference>
<dbReference type="SMART" id="SM00253">
    <property type="entry name" value="SOCS"/>
    <property type="match status" value="1"/>
</dbReference>
<gene>
    <name evidence="5" type="ORF">A6R68_04565</name>
</gene>
<feature type="compositionally biased region" description="Low complexity" evidence="3">
    <location>
        <begin position="154"/>
        <end position="165"/>
    </location>
</feature>